<dbReference type="AlphaFoldDB" id="A0A7J7K405"/>
<dbReference type="Proteomes" id="UP000593567">
    <property type="component" value="Unassembled WGS sequence"/>
</dbReference>
<dbReference type="EMBL" id="VXIV02001370">
    <property type="protein sequence ID" value="KAF6033359.1"/>
    <property type="molecule type" value="Genomic_DNA"/>
</dbReference>
<reference evidence="2" key="1">
    <citation type="submission" date="2020-06" db="EMBL/GenBank/DDBJ databases">
        <title>Draft genome of Bugula neritina, a colonial animal packing powerful symbionts and potential medicines.</title>
        <authorList>
            <person name="Rayko M."/>
        </authorList>
    </citation>
    <scope>NUCLEOTIDE SEQUENCE [LARGE SCALE GENOMIC DNA]</scope>
    <source>
        <strain evidence="2">Kwan_BN1</strain>
    </source>
</reference>
<feature type="region of interest" description="Disordered" evidence="1">
    <location>
        <begin position="120"/>
        <end position="208"/>
    </location>
</feature>
<keyword evidence="3" id="KW-1185">Reference proteome</keyword>
<proteinExistence type="predicted"/>
<organism evidence="2 3">
    <name type="scientific">Bugula neritina</name>
    <name type="common">Brown bryozoan</name>
    <name type="synonym">Sertularia neritina</name>
    <dbReference type="NCBI Taxonomy" id="10212"/>
    <lineage>
        <taxon>Eukaryota</taxon>
        <taxon>Metazoa</taxon>
        <taxon>Spiralia</taxon>
        <taxon>Lophotrochozoa</taxon>
        <taxon>Bryozoa</taxon>
        <taxon>Gymnolaemata</taxon>
        <taxon>Cheilostomatida</taxon>
        <taxon>Flustrina</taxon>
        <taxon>Buguloidea</taxon>
        <taxon>Bugulidae</taxon>
        <taxon>Bugula</taxon>
    </lineage>
</organism>
<feature type="compositionally biased region" description="Low complexity" evidence="1">
    <location>
        <begin position="120"/>
        <end position="198"/>
    </location>
</feature>
<accession>A0A7J7K405</accession>
<evidence type="ECO:0000313" key="3">
    <source>
        <dbReference type="Proteomes" id="UP000593567"/>
    </source>
</evidence>
<comment type="caution">
    <text evidence="2">The sequence shown here is derived from an EMBL/GenBank/DDBJ whole genome shotgun (WGS) entry which is preliminary data.</text>
</comment>
<protein>
    <submittedName>
        <fullName evidence="2">Uncharacterized protein</fullName>
    </submittedName>
</protein>
<gene>
    <name evidence="2" type="ORF">EB796_008333</name>
</gene>
<evidence type="ECO:0000313" key="2">
    <source>
        <dbReference type="EMBL" id="KAF6033359.1"/>
    </source>
</evidence>
<name>A0A7J7K405_BUGNE</name>
<sequence length="291" mass="32151">MGMLRAVVILTENPCYAMNYTSMFTGARLELGINPERYRAYEIMEMIERDFINNENKDYNSVLFDVTRLANEHSQIAFTDKVQGALASAMAAELHEMFLRDIAGGNVYGIESIAEYVTSGTVGSTPSTTSRSTTTPVTTTRLSTTSTLSTSSTTSSSTSTTTSPTTTRPSSTTTKTSTTTKSTTKKPTTPKVTQQQTTAVLQPDGLVPPAVTNVRASTLKKESKKKKDSAGFANPMYFDTKINLLSLIEDAIQIQKQLFYHQIKIKSKYRYTLTHMMSFCTYMGSKMDNHM</sequence>
<evidence type="ECO:0000256" key="1">
    <source>
        <dbReference type="SAM" id="MobiDB-lite"/>
    </source>
</evidence>